<feature type="chain" id="PRO_5038971154" evidence="1">
    <location>
        <begin position="31"/>
        <end position="528"/>
    </location>
</feature>
<dbReference type="AlphaFoldDB" id="A0A3A6Q0P9"/>
<keyword evidence="1" id="KW-0732">Signal</keyword>
<dbReference type="Pfam" id="PF01547">
    <property type="entry name" value="SBP_bac_1"/>
    <property type="match status" value="1"/>
</dbReference>
<dbReference type="PANTHER" id="PTHR43649">
    <property type="entry name" value="ARABINOSE-BINDING PROTEIN-RELATED"/>
    <property type="match status" value="1"/>
</dbReference>
<dbReference type="Gene3D" id="3.40.190.10">
    <property type="entry name" value="Periplasmic binding protein-like II"/>
    <property type="match status" value="1"/>
</dbReference>
<gene>
    <name evidence="2" type="ORF">D3P09_03625</name>
</gene>
<dbReference type="OrthoDB" id="2675752at2"/>
<feature type="signal peptide" evidence="1">
    <location>
        <begin position="1"/>
        <end position="30"/>
    </location>
</feature>
<dbReference type="EMBL" id="QXQB01000001">
    <property type="protein sequence ID" value="RJX41103.1"/>
    <property type="molecule type" value="Genomic_DNA"/>
</dbReference>
<keyword evidence="3" id="KW-1185">Reference proteome</keyword>
<dbReference type="InterPro" id="IPR050490">
    <property type="entry name" value="Bact_solute-bd_prot1"/>
</dbReference>
<dbReference type="RefSeq" id="WP_120107277.1">
    <property type="nucleotide sequence ID" value="NZ_QXQB01000001.1"/>
</dbReference>
<accession>A0A3A6Q0P9</accession>
<protein>
    <submittedName>
        <fullName evidence="2">Extracellular solute-binding protein</fullName>
    </submittedName>
</protein>
<dbReference type="SUPFAM" id="SSF53850">
    <property type="entry name" value="Periplasmic binding protein-like II"/>
    <property type="match status" value="1"/>
</dbReference>
<dbReference type="InterPro" id="IPR006059">
    <property type="entry name" value="SBP"/>
</dbReference>
<dbReference type="Proteomes" id="UP000267798">
    <property type="component" value="Unassembled WGS sequence"/>
</dbReference>
<dbReference type="PROSITE" id="PS51257">
    <property type="entry name" value="PROKAR_LIPOPROTEIN"/>
    <property type="match status" value="1"/>
</dbReference>
<organism evidence="2 3">
    <name type="scientific">Paenibacillus pinisoli</name>
    <dbReference type="NCBI Taxonomy" id="1276110"/>
    <lineage>
        <taxon>Bacteria</taxon>
        <taxon>Bacillati</taxon>
        <taxon>Bacillota</taxon>
        <taxon>Bacilli</taxon>
        <taxon>Bacillales</taxon>
        <taxon>Paenibacillaceae</taxon>
        <taxon>Paenibacillus</taxon>
    </lineage>
</organism>
<name>A0A3A6Q0P9_9BACL</name>
<evidence type="ECO:0000313" key="3">
    <source>
        <dbReference type="Proteomes" id="UP000267798"/>
    </source>
</evidence>
<evidence type="ECO:0000256" key="1">
    <source>
        <dbReference type="SAM" id="SignalP"/>
    </source>
</evidence>
<comment type="caution">
    <text evidence="2">The sequence shown here is derived from an EMBL/GenBank/DDBJ whole genome shotgun (WGS) entry which is preliminary data.</text>
</comment>
<dbReference type="PANTHER" id="PTHR43649:SF12">
    <property type="entry name" value="DIACETYLCHITOBIOSE BINDING PROTEIN DASA"/>
    <property type="match status" value="1"/>
</dbReference>
<proteinExistence type="predicted"/>
<sequence>MNKNGQNKSRFSRWTMIALTLTLLTGLLSACSGGNDPSKAEASIIRIGMLYSSSDQEPYFRQQFTDMYEMQNSNVTFEIVGAINYDDQRYTQSEPGKEPEQPDPYEKMKEMLTGQNPVDVVVLDYNMLRRFTQDNLLQPLDPMIQKDKFDISDYVPTVIDGIKSVGDNNIYALTPTFTSSALFYNKKIFADMNIEPPTDKMQWEEIFAKARQVANGEGADRVFGFSFNRWSNDPFNDANTYSNSLQLRVYDEKGEKMLVNSDQWNSVWESVYALHKDKIVPDQQFMNEMYEKRSSTPDAPMNPFFGDLFLSGQLAMTISESYYVNELRKANDNAATIPDFEMIDWDVVTVPVSPSNPESGGNIGLSQLMGINSKAQNPDGAWDFIKFSNSKEWAKLKSRSNYELVARKEFLKPVGDLTYNIDAFTMLKPLPPVTNNDEKLYREKPGIWQAQSFGYELFQEVMNGTKDIKQALAEWETKGNAALQQTNEGGGNVEVMPMPRTMTEEEAIKAAAGEVSVEATTDDVAVEE</sequence>
<evidence type="ECO:0000313" key="2">
    <source>
        <dbReference type="EMBL" id="RJX41103.1"/>
    </source>
</evidence>
<reference evidence="2 3" key="1">
    <citation type="submission" date="2018-09" db="EMBL/GenBank/DDBJ databases">
        <title>Paenibacillus aracenensis nov. sp. isolated from a cave in southern Spain.</title>
        <authorList>
            <person name="Jurado V."/>
            <person name="Gutierrez-Patricio S."/>
            <person name="Gonzalez-Pimentel J.L."/>
            <person name="Miller A.Z."/>
            <person name="Laiz L."/>
            <person name="Saiz-Jimenez C."/>
        </authorList>
    </citation>
    <scope>NUCLEOTIDE SEQUENCE [LARGE SCALE GENOMIC DNA]</scope>
    <source>
        <strain evidence="2 3">JCM 19203</strain>
    </source>
</reference>